<evidence type="ECO:0000313" key="2">
    <source>
        <dbReference type="Proteomes" id="UP000026961"/>
    </source>
</evidence>
<reference evidence="1" key="1">
    <citation type="submission" date="2015-04" db="UniProtKB">
        <authorList>
            <consortium name="EnsemblPlants"/>
        </authorList>
    </citation>
    <scope>IDENTIFICATION</scope>
</reference>
<keyword evidence="2" id="KW-1185">Reference proteome</keyword>
<reference evidence="1" key="2">
    <citation type="submission" date="2018-05" db="EMBL/GenBank/DDBJ databases">
        <title>OgluRS3 (Oryza glumaepatula Reference Sequence Version 3).</title>
        <authorList>
            <person name="Zhang J."/>
            <person name="Kudrna D."/>
            <person name="Lee S."/>
            <person name="Talag J."/>
            <person name="Welchert J."/>
            <person name="Wing R.A."/>
        </authorList>
    </citation>
    <scope>NUCLEOTIDE SEQUENCE [LARGE SCALE GENOMIC DNA]</scope>
</reference>
<dbReference type="EnsemblPlants" id="OGLUM06G14670.1">
    <property type="protein sequence ID" value="OGLUM06G14670.1"/>
    <property type="gene ID" value="OGLUM06G14670"/>
</dbReference>
<dbReference type="HOGENOM" id="CLU_2487062_0_0_1"/>
<dbReference type="Gramene" id="OGLUM06G14670.1">
    <property type="protein sequence ID" value="OGLUM06G14670.1"/>
    <property type="gene ID" value="OGLUM06G14670"/>
</dbReference>
<accession>A0A0E0A969</accession>
<proteinExistence type="predicted"/>
<organism evidence="1">
    <name type="scientific">Oryza glumipatula</name>
    <dbReference type="NCBI Taxonomy" id="40148"/>
    <lineage>
        <taxon>Eukaryota</taxon>
        <taxon>Viridiplantae</taxon>
        <taxon>Streptophyta</taxon>
        <taxon>Embryophyta</taxon>
        <taxon>Tracheophyta</taxon>
        <taxon>Spermatophyta</taxon>
        <taxon>Magnoliopsida</taxon>
        <taxon>Liliopsida</taxon>
        <taxon>Poales</taxon>
        <taxon>Poaceae</taxon>
        <taxon>BOP clade</taxon>
        <taxon>Oryzoideae</taxon>
        <taxon>Oryzeae</taxon>
        <taxon>Oryzinae</taxon>
        <taxon>Oryza</taxon>
    </lineage>
</organism>
<dbReference type="Proteomes" id="UP000026961">
    <property type="component" value="Chromosome 6"/>
</dbReference>
<dbReference type="AlphaFoldDB" id="A0A0E0A969"/>
<protein>
    <submittedName>
        <fullName evidence="1">Uncharacterized protein</fullName>
    </submittedName>
</protein>
<name>A0A0E0A969_9ORYZ</name>
<evidence type="ECO:0000313" key="1">
    <source>
        <dbReference type="EnsemblPlants" id="OGLUM06G14670.1"/>
    </source>
</evidence>
<sequence length="87" mass="9502">MTVQSTANDIGWVESLDNQIQLLDGQSKDMVGIKFQLLVNHGHLILGRLNHVDILMGPTRCADHGTAPRTMSPSYDTALTCTATRPL</sequence>